<protein>
    <submittedName>
        <fullName evidence="5">Uncharacterized protein</fullName>
    </submittedName>
</protein>
<dbReference type="InterPro" id="IPR011993">
    <property type="entry name" value="PH-like_dom_sf"/>
</dbReference>
<dbReference type="PANTHER" id="PTHR21399">
    <property type="entry name" value="CHLORIDE CONDUCTANCE REGULATORY PROTEIN ICLN"/>
    <property type="match status" value="1"/>
</dbReference>
<evidence type="ECO:0000256" key="2">
    <source>
        <dbReference type="ARBA" id="ARBA00004496"/>
    </source>
</evidence>
<evidence type="ECO:0000313" key="6">
    <source>
        <dbReference type="Proteomes" id="UP000078200"/>
    </source>
</evidence>
<organism evidence="5 6">
    <name type="scientific">Glossina austeni</name>
    <name type="common">Savannah tsetse fly</name>
    <dbReference type="NCBI Taxonomy" id="7395"/>
    <lineage>
        <taxon>Eukaryota</taxon>
        <taxon>Metazoa</taxon>
        <taxon>Ecdysozoa</taxon>
        <taxon>Arthropoda</taxon>
        <taxon>Hexapoda</taxon>
        <taxon>Insecta</taxon>
        <taxon>Pterygota</taxon>
        <taxon>Neoptera</taxon>
        <taxon>Endopterygota</taxon>
        <taxon>Diptera</taxon>
        <taxon>Brachycera</taxon>
        <taxon>Muscomorpha</taxon>
        <taxon>Hippoboscoidea</taxon>
        <taxon>Glossinidae</taxon>
        <taxon>Glossina</taxon>
    </lineage>
</organism>
<keyword evidence="4" id="KW-0539">Nucleus</keyword>
<dbReference type="GO" id="GO:0045292">
    <property type="term" value="P:mRNA cis splicing, via spliceosome"/>
    <property type="evidence" value="ECO:0007669"/>
    <property type="project" value="TreeGrafter"/>
</dbReference>
<proteinExistence type="predicted"/>
<reference evidence="5" key="1">
    <citation type="submission" date="2020-05" db="UniProtKB">
        <authorList>
            <consortium name="EnsemblMetazoa"/>
        </authorList>
    </citation>
    <scope>IDENTIFICATION</scope>
    <source>
        <strain evidence="5">TTRI</strain>
    </source>
</reference>
<keyword evidence="3" id="KW-0963">Cytoplasm</keyword>
<dbReference type="VEuPathDB" id="VectorBase:GAUT018440"/>
<comment type="subcellular location">
    <subcellularLocation>
        <location evidence="2">Cytoplasm</location>
    </subcellularLocation>
    <subcellularLocation>
        <location evidence="1">Nucleus</location>
    </subcellularLocation>
</comment>
<dbReference type="GO" id="GO:0005829">
    <property type="term" value="C:cytosol"/>
    <property type="evidence" value="ECO:0007669"/>
    <property type="project" value="TreeGrafter"/>
</dbReference>
<dbReference type="STRING" id="7395.A0A1A9UWU7"/>
<dbReference type="InterPro" id="IPR039924">
    <property type="entry name" value="ICln/Lot5/Saf5"/>
</dbReference>
<dbReference type="GO" id="GO:0005681">
    <property type="term" value="C:spliceosomal complex"/>
    <property type="evidence" value="ECO:0007669"/>
    <property type="project" value="TreeGrafter"/>
</dbReference>
<evidence type="ECO:0000256" key="1">
    <source>
        <dbReference type="ARBA" id="ARBA00004123"/>
    </source>
</evidence>
<dbReference type="Gene3D" id="2.30.29.30">
    <property type="entry name" value="Pleckstrin-homology domain (PH domain)/Phosphotyrosine-binding domain (PTB)"/>
    <property type="match status" value="1"/>
</dbReference>
<evidence type="ECO:0000313" key="5">
    <source>
        <dbReference type="EnsemblMetazoa" id="GAUT018440-PA"/>
    </source>
</evidence>
<dbReference type="GO" id="GO:0034715">
    <property type="term" value="C:pICln-Sm protein complex"/>
    <property type="evidence" value="ECO:0007669"/>
    <property type="project" value="TreeGrafter"/>
</dbReference>
<evidence type="ECO:0000256" key="4">
    <source>
        <dbReference type="ARBA" id="ARBA00023242"/>
    </source>
</evidence>
<dbReference type="EnsemblMetazoa" id="GAUT018440-RA">
    <property type="protein sequence ID" value="GAUT018440-PA"/>
    <property type="gene ID" value="GAUT018440"/>
</dbReference>
<dbReference type="AlphaFoldDB" id="A0A1A9UWU7"/>
<sequence length="158" mass="17642">MFVMLKIFVNVKVNTIRENIKNNIVVIGLVNLTEVGLSYTGGNVQLKIGEKIIGTWTLSISQSALGWQPDHLEDGISFLWKQISVHGISSATPAKCIYFINSCIQNSVEDEGNATDEEKNDDEIFQDAEEEQITECWLIPEDVNTVDTIFQAMTECQA</sequence>
<name>A0A1A9UWU7_GLOAU</name>
<dbReference type="PANTHER" id="PTHR21399:SF0">
    <property type="entry name" value="METHYLOSOME SUBUNIT PICLN"/>
    <property type="match status" value="1"/>
</dbReference>
<keyword evidence="6" id="KW-1185">Reference proteome</keyword>
<evidence type="ECO:0000256" key="3">
    <source>
        <dbReference type="ARBA" id="ARBA00022490"/>
    </source>
</evidence>
<accession>A0A1A9UWU7</accession>
<dbReference type="Proteomes" id="UP000078200">
    <property type="component" value="Unassembled WGS sequence"/>
</dbReference>
<dbReference type="Pfam" id="PF03517">
    <property type="entry name" value="Voldacs"/>
    <property type="match status" value="1"/>
</dbReference>
<dbReference type="GO" id="GO:0000387">
    <property type="term" value="P:spliceosomal snRNP assembly"/>
    <property type="evidence" value="ECO:0007669"/>
    <property type="project" value="TreeGrafter"/>
</dbReference>